<evidence type="ECO:0000313" key="3">
    <source>
        <dbReference type="Proteomes" id="UP001054945"/>
    </source>
</evidence>
<feature type="region of interest" description="Disordered" evidence="1">
    <location>
        <begin position="32"/>
        <end position="69"/>
    </location>
</feature>
<keyword evidence="3" id="KW-1185">Reference proteome</keyword>
<proteinExistence type="predicted"/>
<name>A0AAV4T8J3_CAEEX</name>
<dbReference type="Proteomes" id="UP001054945">
    <property type="component" value="Unassembled WGS sequence"/>
</dbReference>
<dbReference type="AlphaFoldDB" id="A0AAV4T8J3"/>
<sequence>MKLQLSHKHWSSKEMMDISTCYDKPTQDFDDVDSFDWDDISSNSDSENGSDLDEYTSSVESSSSDATEE</sequence>
<evidence type="ECO:0000313" key="2">
    <source>
        <dbReference type="EMBL" id="GIY42898.1"/>
    </source>
</evidence>
<feature type="compositionally biased region" description="Low complexity" evidence="1">
    <location>
        <begin position="57"/>
        <end position="69"/>
    </location>
</feature>
<accession>A0AAV4T8J3</accession>
<organism evidence="2 3">
    <name type="scientific">Caerostris extrusa</name>
    <name type="common">Bark spider</name>
    <name type="synonym">Caerostris bankana</name>
    <dbReference type="NCBI Taxonomy" id="172846"/>
    <lineage>
        <taxon>Eukaryota</taxon>
        <taxon>Metazoa</taxon>
        <taxon>Ecdysozoa</taxon>
        <taxon>Arthropoda</taxon>
        <taxon>Chelicerata</taxon>
        <taxon>Arachnida</taxon>
        <taxon>Araneae</taxon>
        <taxon>Araneomorphae</taxon>
        <taxon>Entelegynae</taxon>
        <taxon>Araneoidea</taxon>
        <taxon>Araneidae</taxon>
        <taxon>Caerostris</taxon>
    </lineage>
</organism>
<evidence type="ECO:0000256" key="1">
    <source>
        <dbReference type="SAM" id="MobiDB-lite"/>
    </source>
</evidence>
<protein>
    <submittedName>
        <fullName evidence="2">Uncharacterized protein</fullName>
    </submittedName>
</protein>
<dbReference type="EMBL" id="BPLR01010909">
    <property type="protein sequence ID" value="GIY42898.1"/>
    <property type="molecule type" value="Genomic_DNA"/>
</dbReference>
<gene>
    <name evidence="2" type="ORF">CEXT_608291</name>
</gene>
<reference evidence="2 3" key="1">
    <citation type="submission" date="2021-06" db="EMBL/GenBank/DDBJ databases">
        <title>Caerostris extrusa draft genome.</title>
        <authorList>
            <person name="Kono N."/>
            <person name="Arakawa K."/>
        </authorList>
    </citation>
    <scope>NUCLEOTIDE SEQUENCE [LARGE SCALE GENOMIC DNA]</scope>
</reference>
<comment type="caution">
    <text evidence="2">The sequence shown here is derived from an EMBL/GenBank/DDBJ whole genome shotgun (WGS) entry which is preliminary data.</text>
</comment>